<keyword evidence="3" id="KW-0813">Transport</keyword>
<keyword evidence="4" id="KW-1003">Cell membrane</keyword>
<gene>
    <name evidence="9" type="ORF">PRVXT_002596</name>
</gene>
<dbReference type="EMBL" id="CP158367">
    <property type="protein sequence ID" value="XBX74552.1"/>
    <property type="molecule type" value="Genomic_DNA"/>
</dbReference>
<feature type="transmembrane region" description="Helical" evidence="8">
    <location>
        <begin position="30"/>
        <end position="46"/>
    </location>
</feature>
<keyword evidence="3" id="KW-0050">Antiport</keyword>
<dbReference type="PANTHER" id="PTHR34584:SF1">
    <property type="entry name" value="NA(+)_H(+) ANTIPORTER SUBUNIT E1"/>
    <property type="match status" value="1"/>
</dbReference>
<evidence type="ECO:0000256" key="7">
    <source>
        <dbReference type="ARBA" id="ARBA00023136"/>
    </source>
</evidence>
<keyword evidence="5 8" id="KW-0812">Transmembrane</keyword>
<protein>
    <submittedName>
        <fullName evidence="9">Na+/H+ antiporter subunit E</fullName>
    </submittedName>
</protein>
<reference evidence="9" key="2">
    <citation type="submission" date="2024-06" db="EMBL/GenBank/DDBJ databases">
        <authorList>
            <person name="Petrova K.O."/>
            <person name="Toshchakov S.V."/>
            <person name="Boltjanskaja Y.V."/>
            <person name="Kevbrin V."/>
        </authorList>
    </citation>
    <scope>NUCLEOTIDE SEQUENCE</scope>
    <source>
        <strain evidence="9">Z-910T</strain>
    </source>
</reference>
<evidence type="ECO:0000256" key="1">
    <source>
        <dbReference type="ARBA" id="ARBA00004651"/>
    </source>
</evidence>
<evidence type="ECO:0000313" key="9">
    <source>
        <dbReference type="EMBL" id="XBX74552.1"/>
    </source>
</evidence>
<evidence type="ECO:0000256" key="2">
    <source>
        <dbReference type="ARBA" id="ARBA00006228"/>
    </source>
</evidence>
<dbReference type="GO" id="GO:0015297">
    <property type="term" value="F:antiporter activity"/>
    <property type="evidence" value="ECO:0007669"/>
    <property type="project" value="UniProtKB-KW"/>
</dbReference>
<dbReference type="Pfam" id="PF01899">
    <property type="entry name" value="MNHE"/>
    <property type="match status" value="1"/>
</dbReference>
<sequence length="164" mass="18755">MQKKAGLLEMIVMFFPLLGFWLVLSPKVTMESIAIGFVVCWTILIYSRDILLRKEEMPLYSMKKLVIFFTYIPVLIIEIFKSGIYVAKIVLSPSLPVKPHFVKKKLSFKNDFIKVLYGNSITLTPGTLTVDIKENEFIIHALTDGVAEGLEDSPMEQYAKKMEE</sequence>
<reference evidence="9" key="1">
    <citation type="journal article" date="2013" name="Extremophiles">
        <title>Proteinivorax tanatarense gen. nov., sp. nov., an anaerobic, haloalkaliphilic, proteolytic bacterium isolated from a decaying algal bloom, and proposal of Proteinivoraceae fam. nov.</title>
        <authorList>
            <person name="Kevbrin V."/>
            <person name="Boltyanskaya Y."/>
            <person name="Zhilina T."/>
            <person name="Kolganova T."/>
            <person name="Lavrentjeva E."/>
            <person name="Kuznetsov B."/>
        </authorList>
    </citation>
    <scope>NUCLEOTIDE SEQUENCE</scope>
    <source>
        <strain evidence="9">Z-910T</strain>
    </source>
</reference>
<dbReference type="PANTHER" id="PTHR34584">
    <property type="entry name" value="NA(+)/H(+) ANTIPORTER SUBUNIT E1"/>
    <property type="match status" value="1"/>
</dbReference>
<keyword evidence="6 8" id="KW-1133">Transmembrane helix</keyword>
<evidence type="ECO:0000256" key="6">
    <source>
        <dbReference type="ARBA" id="ARBA00022989"/>
    </source>
</evidence>
<comment type="similarity">
    <text evidence="2">Belongs to the CPA3 antiporters (TC 2.A.63) subunit E family.</text>
</comment>
<proteinExistence type="inferred from homology"/>
<dbReference type="AlphaFoldDB" id="A0AAU7VKU0"/>
<evidence type="ECO:0000256" key="4">
    <source>
        <dbReference type="ARBA" id="ARBA00022475"/>
    </source>
</evidence>
<dbReference type="GO" id="GO:0005886">
    <property type="term" value="C:plasma membrane"/>
    <property type="evidence" value="ECO:0007669"/>
    <property type="project" value="UniProtKB-SubCell"/>
</dbReference>
<feature type="transmembrane region" description="Helical" evidence="8">
    <location>
        <begin position="7"/>
        <end position="24"/>
    </location>
</feature>
<dbReference type="InterPro" id="IPR002758">
    <property type="entry name" value="Cation_antiport_E"/>
</dbReference>
<keyword evidence="7 8" id="KW-0472">Membrane</keyword>
<dbReference type="PIRSF" id="PIRSF019239">
    <property type="entry name" value="MrpE"/>
    <property type="match status" value="1"/>
</dbReference>
<comment type="subcellular location">
    <subcellularLocation>
        <location evidence="1">Cell membrane</location>
        <topology evidence="1">Multi-pass membrane protein</topology>
    </subcellularLocation>
</comment>
<evidence type="ECO:0000256" key="5">
    <source>
        <dbReference type="ARBA" id="ARBA00022692"/>
    </source>
</evidence>
<accession>A0AAU7VKU0</accession>
<dbReference type="GO" id="GO:0008324">
    <property type="term" value="F:monoatomic cation transmembrane transporter activity"/>
    <property type="evidence" value="ECO:0007669"/>
    <property type="project" value="InterPro"/>
</dbReference>
<dbReference type="RefSeq" id="WP_350343304.1">
    <property type="nucleotide sequence ID" value="NZ_CP158367.1"/>
</dbReference>
<organism evidence="9">
    <name type="scientific">Proteinivorax tanatarense</name>
    <dbReference type="NCBI Taxonomy" id="1260629"/>
    <lineage>
        <taxon>Bacteria</taxon>
        <taxon>Bacillati</taxon>
        <taxon>Bacillota</taxon>
        <taxon>Clostridia</taxon>
        <taxon>Eubacteriales</taxon>
        <taxon>Proteinivoracaceae</taxon>
        <taxon>Proteinivorax</taxon>
    </lineage>
</organism>
<evidence type="ECO:0000256" key="8">
    <source>
        <dbReference type="SAM" id="Phobius"/>
    </source>
</evidence>
<evidence type="ECO:0000256" key="3">
    <source>
        <dbReference type="ARBA" id="ARBA00022449"/>
    </source>
</evidence>
<name>A0AAU7VKU0_9FIRM</name>
<feature type="transmembrane region" description="Helical" evidence="8">
    <location>
        <begin position="66"/>
        <end position="87"/>
    </location>
</feature>